<gene>
    <name evidence="3" type="ORF">METZ01_LOCUS66430</name>
</gene>
<evidence type="ECO:0000256" key="2">
    <source>
        <dbReference type="SAM" id="Phobius"/>
    </source>
</evidence>
<keyword evidence="2" id="KW-1133">Transmembrane helix</keyword>
<protein>
    <recommendedName>
        <fullName evidence="4">Small multi-drug export protein</fullName>
    </recommendedName>
</protein>
<keyword evidence="2" id="KW-0472">Membrane</keyword>
<accession>A0A381TBP6</accession>
<sequence length="712" mass="79656">MSSDDGSPGFSEAPGIDEDGGIDSEKIKAQEEEIEGHKIDLELERIRDRRINPDNSFMVNTIIPQTFDDYTLVFGLIAGALFFGSVFLTSSGLLFEDSITLDDKVSGTFLDPSDCIDKTAVIWFETWVDQDQDLRVLSQNAPTSASSIMLLTLSNGSEPTVLGVGGVGDLSLTLDYDSLGEGEYDVTIEMFVWTDDATDLSNLTIHELTSLAHSSEASSDIHASKELAILLESMETSSLWGSTEIHKKMEKFDDEPRACFTVQRLGGWGWGLMAAEWIGGRETAMLTGGSAQVPPWYMATVSLGMSIFFLCVQYPLMHRLYHRDTDDLLSSEQMRRLIKRTVASASERLHISPDYDSMMIQDRAISVDVYLPYSTTRRTIMTPIDVKGTIIKDILLEFGVFGEMRPLQLKAVCVDSRRTKVPGWHIFQFSATDLGEVPMAEDYSEFFSSMGRFGNLEEAFHESMARWFKKHDVADYGAAIMADEEAVFVRVIYRPVTRFAYFLFKPTYEHLQGDLRQQLQSDLGDLIDGRTLVVSARNEKSTLADRAVAGRVEQGTKELAGEAMVARRGGIPGALLQNPFMGDILSSVEYVAHKNRSRIDRYGFWGLIVFVWIPFMASGVLVGAMLGLVARMRFQRVLAACFIGGTAASVTWAYTARGIIEFMERYHAEAFIPFVILLAVAFTWLKIRDNKRYRREELFRDSMAFFAGASET</sequence>
<feature type="transmembrane region" description="Helical" evidence="2">
    <location>
        <begin position="296"/>
        <end position="316"/>
    </location>
</feature>
<feature type="transmembrane region" description="Helical" evidence="2">
    <location>
        <begin position="602"/>
        <end position="630"/>
    </location>
</feature>
<dbReference type="Pfam" id="PF06695">
    <property type="entry name" value="Sm_multidrug_ex"/>
    <property type="match status" value="1"/>
</dbReference>
<evidence type="ECO:0000256" key="1">
    <source>
        <dbReference type="SAM" id="MobiDB-lite"/>
    </source>
</evidence>
<feature type="transmembrane region" description="Helical" evidence="2">
    <location>
        <begin position="72"/>
        <end position="95"/>
    </location>
</feature>
<feature type="region of interest" description="Disordered" evidence="1">
    <location>
        <begin position="1"/>
        <end position="31"/>
    </location>
</feature>
<feature type="transmembrane region" description="Helical" evidence="2">
    <location>
        <begin position="637"/>
        <end position="654"/>
    </location>
</feature>
<reference evidence="3" key="1">
    <citation type="submission" date="2018-05" db="EMBL/GenBank/DDBJ databases">
        <authorList>
            <person name="Lanie J.A."/>
            <person name="Ng W.-L."/>
            <person name="Kazmierczak K.M."/>
            <person name="Andrzejewski T.M."/>
            <person name="Davidsen T.M."/>
            <person name="Wayne K.J."/>
            <person name="Tettelin H."/>
            <person name="Glass J.I."/>
            <person name="Rusch D."/>
            <person name="Podicherti R."/>
            <person name="Tsui H.-C.T."/>
            <person name="Winkler M.E."/>
        </authorList>
    </citation>
    <scope>NUCLEOTIDE SEQUENCE</scope>
</reference>
<evidence type="ECO:0000313" key="3">
    <source>
        <dbReference type="EMBL" id="SVA13576.1"/>
    </source>
</evidence>
<dbReference type="InterPro" id="IPR009577">
    <property type="entry name" value="Sm_multidrug_ex"/>
</dbReference>
<feature type="transmembrane region" description="Helical" evidence="2">
    <location>
        <begin position="666"/>
        <end position="685"/>
    </location>
</feature>
<organism evidence="3">
    <name type="scientific">marine metagenome</name>
    <dbReference type="NCBI Taxonomy" id="408172"/>
    <lineage>
        <taxon>unclassified sequences</taxon>
        <taxon>metagenomes</taxon>
        <taxon>ecological metagenomes</taxon>
    </lineage>
</organism>
<dbReference type="AlphaFoldDB" id="A0A381TBP6"/>
<dbReference type="EMBL" id="UINC01004337">
    <property type="protein sequence ID" value="SVA13576.1"/>
    <property type="molecule type" value="Genomic_DNA"/>
</dbReference>
<evidence type="ECO:0008006" key="4">
    <source>
        <dbReference type="Google" id="ProtNLM"/>
    </source>
</evidence>
<keyword evidence="2" id="KW-0812">Transmembrane</keyword>
<proteinExistence type="predicted"/>
<name>A0A381TBP6_9ZZZZ</name>